<gene>
    <name evidence="13" type="ORF">JTE90_013785</name>
</gene>
<protein>
    <recommendedName>
        <fullName evidence="4">Autophagy-related protein 2</fullName>
    </recommendedName>
</protein>
<dbReference type="GO" id="GO:0006869">
    <property type="term" value="P:lipid transport"/>
    <property type="evidence" value="ECO:0007669"/>
    <property type="project" value="UniProtKB-KW"/>
</dbReference>
<dbReference type="GO" id="GO:0000422">
    <property type="term" value="P:autophagy of mitochondrion"/>
    <property type="evidence" value="ECO:0007669"/>
    <property type="project" value="TreeGrafter"/>
</dbReference>
<reference evidence="13 14" key="1">
    <citation type="journal article" date="2022" name="Nat. Ecol. Evol.">
        <title>A masculinizing supergene underlies an exaggerated male reproductive morph in a spider.</title>
        <authorList>
            <person name="Hendrickx F."/>
            <person name="De Corte Z."/>
            <person name="Sonet G."/>
            <person name="Van Belleghem S.M."/>
            <person name="Kostlbacher S."/>
            <person name="Vangestel C."/>
        </authorList>
    </citation>
    <scope>NUCLEOTIDE SEQUENCE [LARGE SCALE GENOMIC DNA]</scope>
    <source>
        <strain evidence="13">W744_W776</strain>
    </source>
</reference>
<evidence type="ECO:0000256" key="3">
    <source>
        <dbReference type="ARBA" id="ARBA00009714"/>
    </source>
</evidence>
<evidence type="ECO:0000256" key="10">
    <source>
        <dbReference type="ARBA" id="ARBA00024479"/>
    </source>
</evidence>
<evidence type="ECO:0000256" key="8">
    <source>
        <dbReference type="ARBA" id="ARBA00023055"/>
    </source>
</evidence>
<evidence type="ECO:0000256" key="9">
    <source>
        <dbReference type="ARBA" id="ARBA00023136"/>
    </source>
</evidence>
<comment type="catalytic activity">
    <reaction evidence="11">
        <text>a 1,2-diacyl-sn-glycero-3-phosphoethanolamine(in) = a 1,2-diacyl-sn-glycero-3-phosphoethanolamine(out)</text>
        <dbReference type="Rhea" id="RHEA:38895"/>
        <dbReference type="ChEBI" id="CHEBI:64612"/>
    </reaction>
</comment>
<evidence type="ECO:0000256" key="2">
    <source>
        <dbReference type="ARBA" id="ARBA00004623"/>
    </source>
</evidence>
<evidence type="ECO:0000256" key="11">
    <source>
        <dbReference type="ARBA" id="ARBA00024615"/>
    </source>
</evidence>
<dbReference type="Proteomes" id="UP000827092">
    <property type="component" value="Unassembled WGS sequence"/>
</dbReference>
<organism evidence="13 14">
    <name type="scientific">Oedothorax gibbosus</name>
    <dbReference type="NCBI Taxonomy" id="931172"/>
    <lineage>
        <taxon>Eukaryota</taxon>
        <taxon>Metazoa</taxon>
        <taxon>Ecdysozoa</taxon>
        <taxon>Arthropoda</taxon>
        <taxon>Chelicerata</taxon>
        <taxon>Arachnida</taxon>
        <taxon>Araneae</taxon>
        <taxon>Araneomorphae</taxon>
        <taxon>Entelegynae</taxon>
        <taxon>Araneoidea</taxon>
        <taxon>Linyphiidae</taxon>
        <taxon>Erigoninae</taxon>
        <taxon>Oedothorax</taxon>
    </lineage>
</organism>
<name>A0AAV6UZX8_9ARAC</name>
<evidence type="ECO:0000256" key="12">
    <source>
        <dbReference type="SAM" id="MobiDB-lite"/>
    </source>
</evidence>
<feature type="compositionally biased region" description="Polar residues" evidence="12">
    <location>
        <begin position="378"/>
        <end position="399"/>
    </location>
</feature>
<keyword evidence="7" id="KW-0072">Autophagy</keyword>
<evidence type="ECO:0000256" key="5">
    <source>
        <dbReference type="ARBA" id="ARBA00022448"/>
    </source>
</evidence>
<comment type="similarity">
    <text evidence="3">Belongs to the ATG2 family.</text>
</comment>
<comment type="catalytic activity">
    <reaction evidence="10">
        <text>a 1,2-diacyl-sn-glycero-3-phospho-L-serine(in) = a 1,2-diacyl-sn-glycero-3-phospho-L-serine(out)</text>
        <dbReference type="Rhea" id="RHEA:38663"/>
        <dbReference type="ChEBI" id="CHEBI:57262"/>
    </reaction>
</comment>
<evidence type="ECO:0000313" key="14">
    <source>
        <dbReference type="Proteomes" id="UP000827092"/>
    </source>
</evidence>
<proteinExistence type="inferred from homology"/>
<dbReference type="GO" id="GO:0034727">
    <property type="term" value="P:piecemeal microautophagy of the nucleus"/>
    <property type="evidence" value="ECO:0007669"/>
    <property type="project" value="TreeGrafter"/>
</dbReference>
<keyword evidence="6" id="KW-0256">Endoplasmic reticulum</keyword>
<comment type="subcellular location">
    <subcellularLocation>
        <location evidence="1">Endoplasmic reticulum membrane</location>
        <topology evidence="1">Peripheral membrane protein</topology>
    </subcellularLocation>
    <subcellularLocation>
        <location evidence="2">Preautophagosomal structure membrane</location>
        <topology evidence="2">Peripheral membrane protein</topology>
    </subcellularLocation>
</comment>
<dbReference type="GO" id="GO:0043495">
    <property type="term" value="F:protein-membrane adaptor activity"/>
    <property type="evidence" value="ECO:0007669"/>
    <property type="project" value="TreeGrafter"/>
</dbReference>
<feature type="compositionally biased region" description="Polar residues" evidence="12">
    <location>
        <begin position="852"/>
        <end position="875"/>
    </location>
</feature>
<evidence type="ECO:0000313" key="13">
    <source>
        <dbReference type="EMBL" id="KAG8189257.1"/>
    </source>
</evidence>
<dbReference type="GO" id="GO:0034045">
    <property type="term" value="C:phagophore assembly site membrane"/>
    <property type="evidence" value="ECO:0007669"/>
    <property type="project" value="UniProtKB-SubCell"/>
</dbReference>
<keyword evidence="5" id="KW-0813">Transport</keyword>
<comment type="caution">
    <text evidence="13">The sequence shown here is derived from an EMBL/GenBank/DDBJ whole genome shotgun (WGS) entry which is preliminary data.</text>
</comment>
<feature type="compositionally biased region" description="Polar residues" evidence="12">
    <location>
        <begin position="1694"/>
        <end position="1708"/>
    </location>
</feature>
<dbReference type="GO" id="GO:0061723">
    <property type="term" value="P:glycophagy"/>
    <property type="evidence" value="ECO:0007669"/>
    <property type="project" value="TreeGrafter"/>
</dbReference>
<feature type="region of interest" description="Disordered" evidence="12">
    <location>
        <begin position="852"/>
        <end position="889"/>
    </location>
</feature>
<keyword evidence="9" id="KW-0472">Membrane</keyword>
<sequence>MKFVIDTVVERIFRYLLKKYFGHYLEDLSLDQLSCSLSKGEGSVENVRLNNEALNELSNEYNLPVEFLSASIDCISMKVPLRAMLSESTVFELKGLKLIVQPKERLEDVSMFDSMWGSMTTSLQLAEECLNLKSEEDEDFGGSDRFSKGVEETAKIIDIVFANMKVIFQDISLKIEHVPGNGPSGVALEIKVETAEYFDEAGANACLDDKSGENSSNEPQAYSFKKIVFEGISLFTAQFSAYSRPFSTKCTLSGLEPGSFVPGSPEMPPTHSSLPVKRMETELNDIPVLISKLVGQQELRLKLKQNEAIIGPKLNVEFNLGDLNLFLIPQQVHMLHELLSGLMKPNSKRDDNNKAPFGVTNKPMKPADYALVEQELLRQQQKSRVPSRALKNQQGWSSHSLDESDEEFQLMAMENRPGPDFHQPSNDNDSMCSSISIDAQSDISGNVLGNSRRSSKSRGSTVQAMLQDQLSDLTHFSGSLSSLCIIILHDDSVQESLNRNTSDITKPNSNSTVSLKDRAETFFNDLLSLQMSGLDFKNFASTRGPLSEVCDTNHLRIMASSVSINANEKSSSAQCIINFTLSLYQFEVLECLFTTANFSEKPQTPTYVEVLSCDNQVNVDETDTSLKEACLNLRYQQIEYTTQGRHVKPPANKLEISFGLLTCELDISLTDRIQTLLDFKKFYGQMDTKLEDWKDADVSTSRSSPKTEMKISSPQLVLNLRFPIPDLRSVHDMDRVPWWQQNIHPEVLILEAKDITFNTSLGGDVSQSKYEIQCRDLHGLFKQPDVIQPISFLRVSVDPDIDEISQNDGFDWPRLVIKTITNAHGCDLETRFEEQQEEMFSFSLSEALLSNMDSEPSPFQSTSVAYGSKPKSQNESGEKEDTTNKSINHDEVIKPAQKEVIHNFIEQTVSKSEILLEFSLPTANVVLPSKEFFEMLYNRLGSDLLLWENTILTPKSAYDASGFKVHAPGLDYSTHITDNSGMGKFPVFRPFANDSNSDSDEEDANFCSVYEYCQKDKQRHKRSDVVKNLFTKLSVTIAITKGNLTFHTPALDKAGCVFPEICGKLQLYVEDGLIFLASSYRGDKNESYLCVLADKSTLYHNGTAPKQTEYPVIEILNGHKPQDVSCIIYQSEQGMRIKSTAGEISQVHDMLKIAVHIIRQPKQQLKSFKVAIDISDATLRHYMHIGSQMWINQLIDFLKVQDFPVNGYIPSDVVTEFHLNLSNCAIDYRPLKLPFLSALTVENFNMSCNISATTPSFLFRLISEEMRLFISNTTSAKKVDLKKNYVCVIDSGLIDVTYRTSYDEKNEAKQELEITNNIIHIRTCADSCKALLDVVIYFSSNGDIDQDDLIETEVKVEEKKVTVKNEVSENVHQMMAEAMRDCSKLSISRENDTNAEGLSNPDNVINTDDEFCILEDDPGVGVKPRNGEPEIRMLTDSPIVIVENHFSVSSGKSDALKAPKHFPNAVYTLQLREMSLVWHLYGGNDFKLASDKRKSNRNKEKDTGVTFSDEKKIDIVAGNTAVSFCKVTPMEQNYDCKSIKYTMEHVVVDHVEKPSSDSWLCKGGTHRNHDIIMELQMDKIRFRREVYPLNNEYASWYVLLINDIEIRDRLKSSDINKFLYQYSSQKLPRQTNANMVEVKAIYTRADPSFASEECSLNVSCKPLRLNIDQDSFIFLVGFFNEVMSVTTDEKVQETGENVASKTSPSAEPNQNESNQQRRNSSTTTSETFYKVFTFSPDLLIRIDYQGKHFLMEQGTIKGILLGLAKLNASEIRLKRICYRHGLLGLHKVLAHATNEWQQDILKNQLPSILGGVGPMRSFVTLFNGVKDLFWLPVVQYQKDGQIVRGLQRGTSSFMVSAAVALLDICEGCFGAIRTVAMVGHDMVSTGPSVANRYQVSQETYRASSQPADFREGLTSALNVVRDGFGDTARTIYSVASAEHEHKGMAGAVGGVLRQLPPAVVMPVMVSCDATCKIIETVKHQVLPDSHIEGIHKWKTKNG</sequence>
<evidence type="ECO:0000256" key="1">
    <source>
        <dbReference type="ARBA" id="ARBA00004406"/>
    </source>
</evidence>
<evidence type="ECO:0000256" key="4">
    <source>
        <dbReference type="ARBA" id="ARBA00018070"/>
    </source>
</evidence>
<dbReference type="EMBL" id="JAFNEN010000219">
    <property type="protein sequence ID" value="KAG8189257.1"/>
    <property type="molecule type" value="Genomic_DNA"/>
</dbReference>
<dbReference type="GO" id="GO:0032266">
    <property type="term" value="F:phosphatidylinositol-3-phosphate binding"/>
    <property type="evidence" value="ECO:0007669"/>
    <property type="project" value="TreeGrafter"/>
</dbReference>
<feature type="compositionally biased region" description="Basic and acidic residues" evidence="12">
    <location>
        <begin position="876"/>
        <end position="889"/>
    </location>
</feature>
<dbReference type="PANTHER" id="PTHR13190:SF1">
    <property type="entry name" value="AUTOPHAGY-RELATED 2, ISOFORM A"/>
    <property type="match status" value="1"/>
</dbReference>
<dbReference type="GO" id="GO:0061709">
    <property type="term" value="P:reticulophagy"/>
    <property type="evidence" value="ECO:0007669"/>
    <property type="project" value="TreeGrafter"/>
</dbReference>
<keyword evidence="14" id="KW-1185">Reference proteome</keyword>
<evidence type="ECO:0000256" key="7">
    <source>
        <dbReference type="ARBA" id="ARBA00023006"/>
    </source>
</evidence>
<dbReference type="InterPro" id="IPR026849">
    <property type="entry name" value="ATG2"/>
</dbReference>
<evidence type="ECO:0000256" key="6">
    <source>
        <dbReference type="ARBA" id="ARBA00022824"/>
    </source>
</evidence>
<dbReference type="Pfam" id="PF13329">
    <property type="entry name" value="ATG2_CAD"/>
    <property type="match status" value="1"/>
</dbReference>
<dbReference type="GO" id="GO:0005789">
    <property type="term" value="C:endoplasmic reticulum membrane"/>
    <property type="evidence" value="ECO:0007669"/>
    <property type="project" value="UniProtKB-SubCell"/>
</dbReference>
<feature type="compositionally biased region" description="Low complexity" evidence="12">
    <location>
        <begin position="1709"/>
        <end position="1721"/>
    </location>
</feature>
<feature type="region of interest" description="Disordered" evidence="12">
    <location>
        <begin position="1690"/>
        <end position="1722"/>
    </location>
</feature>
<dbReference type="GO" id="GO:0000045">
    <property type="term" value="P:autophagosome assembly"/>
    <property type="evidence" value="ECO:0007669"/>
    <property type="project" value="TreeGrafter"/>
</dbReference>
<feature type="region of interest" description="Disordered" evidence="12">
    <location>
        <begin position="378"/>
        <end position="404"/>
    </location>
</feature>
<keyword evidence="8" id="KW-0445">Lipid transport</keyword>
<feature type="region of interest" description="Disordered" evidence="12">
    <location>
        <begin position="344"/>
        <end position="363"/>
    </location>
</feature>
<dbReference type="GO" id="GO:0061908">
    <property type="term" value="C:phagophore"/>
    <property type="evidence" value="ECO:0007669"/>
    <property type="project" value="TreeGrafter"/>
</dbReference>
<dbReference type="PANTHER" id="PTHR13190">
    <property type="entry name" value="AUTOPHAGY-RELATED 2, ISOFORM A"/>
    <property type="match status" value="1"/>
</dbReference>
<accession>A0AAV6UZX8</accession>